<dbReference type="InterPro" id="IPR050767">
    <property type="entry name" value="Sel1_AlgK"/>
</dbReference>
<organism evidence="3 4">
    <name type="scientific">Paramecium sonneborni</name>
    <dbReference type="NCBI Taxonomy" id="65129"/>
    <lineage>
        <taxon>Eukaryota</taxon>
        <taxon>Sar</taxon>
        <taxon>Alveolata</taxon>
        <taxon>Ciliophora</taxon>
        <taxon>Intramacronucleata</taxon>
        <taxon>Oligohymenophorea</taxon>
        <taxon>Peniculida</taxon>
        <taxon>Parameciidae</taxon>
        <taxon>Paramecium</taxon>
    </lineage>
</organism>
<comment type="similarity">
    <text evidence="1">Belongs to the sel-1 family.</text>
</comment>
<comment type="caution">
    <text evidence="3">The sequence shown here is derived from an EMBL/GenBank/DDBJ whole genome shotgun (WGS) entry which is preliminary data.</text>
</comment>
<dbReference type="OrthoDB" id="292878at2759"/>
<evidence type="ECO:0008006" key="5">
    <source>
        <dbReference type="Google" id="ProtNLM"/>
    </source>
</evidence>
<gene>
    <name evidence="3" type="ORF">PSON_ATCC_30995.1.T0710289</name>
</gene>
<evidence type="ECO:0000256" key="2">
    <source>
        <dbReference type="SAM" id="MobiDB-lite"/>
    </source>
</evidence>
<accession>A0A8S1P8H6</accession>
<sequence>MQQTTDYDEMQHYLKLAQEGDTDAQFRVGLMYEDGKGAQQNIQECIQWYQLAAYKHAQAAYNLASIYYLGRVVAPDYKIAHKYFSKAAELQNEQGMFQLGLMHLFGQGVEQDFEKSRAWFEKAAKLGSVSAMNNLGNIYRSGIGTHIQIEEAKKYYRMAADKGDLCAMTNLATVLLQANPTEAFDWYLQAAKGGFENAQYNLAVLYEEGTGTKQNLPQALYWYKQAAQAGNIEAKEAVTRLSPIVQNQQQNDKQQQGQNTQQSSAKKGGCGCINIEVEVKKQLNYLRSLQSYLSESSANPKDFAKIIDIYKNPIHRILKLNCYPLLKTFPSSELICLELEKDFSNKDFEIQLLSLKLAYSLPISNLMQIVKSYDTAFYQIIEQSSDFHYERLCAVNSILQLLLTKETEVDSIDMPKQTITNIYLRIAENCFSNNRDISANCIICLSDFLQSKLQNPNNLTQVNYDTQQIKQYLLLRLQLLYEKICSYEIRIRSKMLFLLSQILVDSPKQISQQNTVQQNQNTLIYKLNVIDFNSKIIKAGLYDILQYNFEIDIIVQVSNFLINVISQCKSYEFFNTSQIVWQLFDYIDKYIKKVNYKKELNQILLQILQLDMDLNTNIAISIRILEISFLISNQLTRLLFLLYCFNNLIQKSIELLYQKKTSAILGLYNQTWFLTKIKDEPEELICCLIIAAIHQETNKSILLEIMEICNAFIWDGCNIEAIIMYLLLIEECINVIPSDEIRLEDLIIRMNNNQISFNQKVQTLLIITRKFTESSWNCKLDYINILAEFRTFMIQPIQTQICQINLLQNVYKILYYLSMNFHTPENQIKSSILELLSDYNDSLQQRKNDHIAEQLIEYNRNFVKLLQYKDQLQQDQLQIKINNQIDSINQNLQNLTTYQIAYNIFQQKQFSSEQNTLIMNLRSLQLPQKNIFTELQLNSKLITGVSDFVQIYCSHTLDLQKSCICLGIRVINNCPFKLDNLGIKILLDRNSYIQNNYKLIEELPSYQEKQLFYVVKVNPKLSMHFAFDIILQDIKNESSQSFTIRTQNYRISMLEFLIPNTFLYLSQNCFQYITYDTSLIIKCYLEGNYLQLYKKLLSQPFATVILDNTNQVFQYSIKQNLNLDLIAQNVSKTINIGLLSYLINGQNLAIIISNISTQSNSTEVLLEIKSDKSCIESFQTEIDKFLFELSDGLLSVVL</sequence>
<dbReference type="PANTHER" id="PTHR11102">
    <property type="entry name" value="SEL-1-LIKE PROTEIN"/>
    <property type="match status" value="1"/>
</dbReference>
<keyword evidence="4" id="KW-1185">Reference proteome</keyword>
<feature type="region of interest" description="Disordered" evidence="2">
    <location>
        <begin position="246"/>
        <end position="268"/>
    </location>
</feature>
<evidence type="ECO:0000313" key="4">
    <source>
        <dbReference type="Proteomes" id="UP000692954"/>
    </source>
</evidence>
<proteinExistence type="inferred from homology"/>
<dbReference type="EMBL" id="CAJJDN010000071">
    <property type="protein sequence ID" value="CAD8099380.1"/>
    <property type="molecule type" value="Genomic_DNA"/>
</dbReference>
<evidence type="ECO:0000256" key="1">
    <source>
        <dbReference type="ARBA" id="ARBA00038101"/>
    </source>
</evidence>
<reference evidence="3" key="1">
    <citation type="submission" date="2021-01" db="EMBL/GenBank/DDBJ databases">
        <authorList>
            <consortium name="Genoscope - CEA"/>
            <person name="William W."/>
        </authorList>
    </citation>
    <scope>NUCLEOTIDE SEQUENCE</scope>
</reference>
<evidence type="ECO:0000313" key="3">
    <source>
        <dbReference type="EMBL" id="CAD8099380.1"/>
    </source>
</evidence>
<feature type="compositionally biased region" description="Low complexity" evidence="2">
    <location>
        <begin position="246"/>
        <end position="262"/>
    </location>
</feature>
<dbReference type="SMART" id="SM00671">
    <property type="entry name" value="SEL1"/>
    <property type="match status" value="6"/>
</dbReference>
<name>A0A8S1P8H6_9CILI</name>
<dbReference type="AlphaFoldDB" id="A0A8S1P8H6"/>
<protein>
    <recommendedName>
        <fullName evidence="5">Sel1 repeat-containing protein</fullName>
    </recommendedName>
</protein>
<dbReference type="Proteomes" id="UP000692954">
    <property type="component" value="Unassembled WGS sequence"/>
</dbReference>
<dbReference type="Pfam" id="PF08238">
    <property type="entry name" value="Sel1"/>
    <property type="match status" value="6"/>
</dbReference>
<dbReference type="InterPro" id="IPR006597">
    <property type="entry name" value="Sel1-like"/>
</dbReference>
<dbReference type="PANTHER" id="PTHR11102:SF160">
    <property type="entry name" value="ERAD-ASSOCIATED E3 UBIQUITIN-PROTEIN LIGASE COMPONENT HRD3"/>
    <property type="match status" value="1"/>
</dbReference>